<feature type="signal peptide" evidence="2">
    <location>
        <begin position="1"/>
        <end position="24"/>
    </location>
</feature>
<evidence type="ECO:0000256" key="1">
    <source>
        <dbReference type="SAM" id="Phobius"/>
    </source>
</evidence>
<gene>
    <name evidence="3" type="ORF">DPMN_180400</name>
</gene>
<sequence length="129" mass="13989">MTEHWINATVWFACCMMYFKTVSSDAVTSTTRTQMFPAVGIIGGENRDLMFATSGSVRDLFLIYDASKINVNISRSGSLRDLFPDARSDESVPQKKLSVGAIAGIVVGSVVGFLIIIGVCCCCYCLRNG</sequence>
<dbReference type="EMBL" id="JAIWYP010000009">
    <property type="protein sequence ID" value="KAH3778923.1"/>
    <property type="molecule type" value="Genomic_DNA"/>
</dbReference>
<accession>A0A9D4IPC2</accession>
<reference evidence="3" key="1">
    <citation type="journal article" date="2019" name="bioRxiv">
        <title>The Genome of the Zebra Mussel, Dreissena polymorpha: A Resource for Invasive Species Research.</title>
        <authorList>
            <person name="McCartney M.A."/>
            <person name="Auch B."/>
            <person name="Kono T."/>
            <person name="Mallez S."/>
            <person name="Zhang Y."/>
            <person name="Obille A."/>
            <person name="Becker A."/>
            <person name="Abrahante J.E."/>
            <person name="Garbe J."/>
            <person name="Badalamenti J.P."/>
            <person name="Herman A."/>
            <person name="Mangelson H."/>
            <person name="Liachko I."/>
            <person name="Sullivan S."/>
            <person name="Sone E.D."/>
            <person name="Koren S."/>
            <person name="Silverstein K.A.T."/>
            <person name="Beckman K.B."/>
            <person name="Gohl D.M."/>
        </authorList>
    </citation>
    <scope>NUCLEOTIDE SEQUENCE</scope>
    <source>
        <strain evidence="3">Duluth1</strain>
        <tissue evidence="3">Whole animal</tissue>
    </source>
</reference>
<evidence type="ECO:0000313" key="4">
    <source>
        <dbReference type="Proteomes" id="UP000828390"/>
    </source>
</evidence>
<protein>
    <submittedName>
        <fullName evidence="3">Uncharacterized protein</fullName>
    </submittedName>
</protein>
<feature type="transmembrane region" description="Helical" evidence="1">
    <location>
        <begin position="101"/>
        <end position="126"/>
    </location>
</feature>
<dbReference type="Proteomes" id="UP000828390">
    <property type="component" value="Unassembled WGS sequence"/>
</dbReference>
<keyword evidence="1" id="KW-1133">Transmembrane helix</keyword>
<evidence type="ECO:0000256" key="2">
    <source>
        <dbReference type="SAM" id="SignalP"/>
    </source>
</evidence>
<comment type="caution">
    <text evidence="3">The sequence shown here is derived from an EMBL/GenBank/DDBJ whole genome shotgun (WGS) entry which is preliminary data.</text>
</comment>
<reference evidence="3" key="2">
    <citation type="submission" date="2020-11" db="EMBL/GenBank/DDBJ databases">
        <authorList>
            <person name="McCartney M.A."/>
            <person name="Auch B."/>
            <person name="Kono T."/>
            <person name="Mallez S."/>
            <person name="Becker A."/>
            <person name="Gohl D.M."/>
            <person name="Silverstein K.A.T."/>
            <person name="Koren S."/>
            <person name="Bechman K.B."/>
            <person name="Herman A."/>
            <person name="Abrahante J.E."/>
            <person name="Garbe J."/>
        </authorList>
    </citation>
    <scope>NUCLEOTIDE SEQUENCE</scope>
    <source>
        <strain evidence="3">Duluth1</strain>
        <tissue evidence="3">Whole animal</tissue>
    </source>
</reference>
<evidence type="ECO:0000313" key="3">
    <source>
        <dbReference type="EMBL" id="KAH3778923.1"/>
    </source>
</evidence>
<feature type="chain" id="PRO_5039480285" evidence="2">
    <location>
        <begin position="25"/>
        <end position="129"/>
    </location>
</feature>
<keyword evidence="1" id="KW-0812">Transmembrane</keyword>
<organism evidence="3 4">
    <name type="scientific">Dreissena polymorpha</name>
    <name type="common">Zebra mussel</name>
    <name type="synonym">Mytilus polymorpha</name>
    <dbReference type="NCBI Taxonomy" id="45954"/>
    <lineage>
        <taxon>Eukaryota</taxon>
        <taxon>Metazoa</taxon>
        <taxon>Spiralia</taxon>
        <taxon>Lophotrochozoa</taxon>
        <taxon>Mollusca</taxon>
        <taxon>Bivalvia</taxon>
        <taxon>Autobranchia</taxon>
        <taxon>Heteroconchia</taxon>
        <taxon>Euheterodonta</taxon>
        <taxon>Imparidentia</taxon>
        <taxon>Neoheterodontei</taxon>
        <taxon>Myida</taxon>
        <taxon>Dreissenoidea</taxon>
        <taxon>Dreissenidae</taxon>
        <taxon>Dreissena</taxon>
    </lineage>
</organism>
<name>A0A9D4IPC2_DREPO</name>
<proteinExistence type="predicted"/>
<keyword evidence="1" id="KW-0472">Membrane</keyword>
<keyword evidence="4" id="KW-1185">Reference proteome</keyword>
<keyword evidence="2" id="KW-0732">Signal</keyword>
<dbReference type="AlphaFoldDB" id="A0A9D4IPC2"/>